<dbReference type="GO" id="GO:0005763">
    <property type="term" value="C:mitochondrial small ribosomal subunit"/>
    <property type="evidence" value="ECO:0007669"/>
    <property type="project" value="TreeGrafter"/>
</dbReference>
<sequence length="373" mass="42213">MPPPLRCTASFPSTCAKTLCRAGQSRRSFSTTPQQDQRITRNRRQLFRWLGSQGQNFLNPLNGSTNYLGAYNNEGQLKRVVEASAEAERKRKKDAGKGNELAKDDAPEGAEEGGGFKGKIPPETTRDLTPFPLNRSFVSQPVLSDEFREEIWKRVMQDGKSVREVSAELAVEMSRVGAVVRLKEIEKEWEQNGRPLAKPYHEAVMSMLPKTPFDPDSKDKGKPHESINDLPVHRKTGTQIFHPTSESRHFTREDAAKVFDERLLPADLRVPHPELAEMHKDYKAGLSLEERQARQKERDEIAERKRQRASAKKAKQEAAVKKVDTGRVEFRFTEISVDDAGKDGRGFKGVGWRYGHPHMDRSRGTVKIPTSVE</sequence>
<dbReference type="PANTHER" id="PTHR28158">
    <property type="entry name" value="37S RIBOSOMAL PROTEIN S35, MITOCHONDRIAL"/>
    <property type="match status" value="1"/>
</dbReference>
<dbReference type="AlphaFoldDB" id="A0A2J6QWW8"/>
<dbReference type="STRING" id="1149755.A0A2J6QWW8"/>
<feature type="compositionally biased region" description="Basic and acidic residues" evidence="1">
    <location>
        <begin position="213"/>
        <end position="227"/>
    </location>
</feature>
<dbReference type="PANTHER" id="PTHR28158:SF1">
    <property type="entry name" value="SMALL RIBOSOMAL SUBUNIT PROTEIN MS45"/>
    <property type="match status" value="1"/>
</dbReference>
<protein>
    <recommendedName>
        <fullName evidence="4">Ribosomal protein S35, mitochondrial</fullName>
    </recommendedName>
</protein>
<dbReference type="EMBL" id="KZ613965">
    <property type="protein sequence ID" value="PMD30770.1"/>
    <property type="molecule type" value="Genomic_DNA"/>
</dbReference>
<dbReference type="GO" id="GO:0032543">
    <property type="term" value="P:mitochondrial translation"/>
    <property type="evidence" value="ECO:0007669"/>
    <property type="project" value="TreeGrafter"/>
</dbReference>
<evidence type="ECO:0000256" key="1">
    <source>
        <dbReference type="SAM" id="MobiDB-lite"/>
    </source>
</evidence>
<keyword evidence="3" id="KW-1185">Reference proteome</keyword>
<name>A0A2J6QWW8_HYAVF</name>
<proteinExistence type="predicted"/>
<evidence type="ECO:0000313" key="2">
    <source>
        <dbReference type="EMBL" id="PMD30770.1"/>
    </source>
</evidence>
<accession>A0A2J6QWW8</accession>
<reference evidence="2 3" key="1">
    <citation type="submission" date="2016-04" db="EMBL/GenBank/DDBJ databases">
        <title>A degradative enzymes factory behind the ericoid mycorrhizal symbiosis.</title>
        <authorList>
            <consortium name="DOE Joint Genome Institute"/>
            <person name="Martino E."/>
            <person name="Morin E."/>
            <person name="Grelet G."/>
            <person name="Kuo A."/>
            <person name="Kohler A."/>
            <person name="Daghino S."/>
            <person name="Barry K."/>
            <person name="Choi C."/>
            <person name="Cichocki N."/>
            <person name="Clum A."/>
            <person name="Copeland A."/>
            <person name="Hainaut M."/>
            <person name="Haridas S."/>
            <person name="Labutti K."/>
            <person name="Lindquist E."/>
            <person name="Lipzen A."/>
            <person name="Khouja H.-R."/>
            <person name="Murat C."/>
            <person name="Ohm R."/>
            <person name="Olson A."/>
            <person name="Spatafora J."/>
            <person name="Veneault-Fourrey C."/>
            <person name="Henrissat B."/>
            <person name="Grigoriev I."/>
            <person name="Martin F."/>
            <person name="Perotto S."/>
        </authorList>
    </citation>
    <scope>NUCLEOTIDE SEQUENCE [LARGE SCALE GENOMIC DNA]</scope>
    <source>
        <strain evidence="2 3">F</strain>
    </source>
</reference>
<gene>
    <name evidence="2" type="ORF">L207DRAFT_519877</name>
</gene>
<feature type="region of interest" description="Disordered" evidence="1">
    <location>
        <begin position="88"/>
        <end position="132"/>
    </location>
</feature>
<dbReference type="InterPro" id="IPR021036">
    <property type="entry name" value="Ribosomal_mS45"/>
</dbReference>
<feature type="region of interest" description="Disordered" evidence="1">
    <location>
        <begin position="290"/>
        <end position="318"/>
    </location>
</feature>
<organism evidence="2 3">
    <name type="scientific">Hyaloscypha variabilis (strain UAMH 11265 / GT02V1 / F)</name>
    <name type="common">Meliniomyces variabilis</name>
    <dbReference type="NCBI Taxonomy" id="1149755"/>
    <lineage>
        <taxon>Eukaryota</taxon>
        <taxon>Fungi</taxon>
        <taxon>Dikarya</taxon>
        <taxon>Ascomycota</taxon>
        <taxon>Pezizomycotina</taxon>
        <taxon>Leotiomycetes</taxon>
        <taxon>Helotiales</taxon>
        <taxon>Hyaloscyphaceae</taxon>
        <taxon>Hyaloscypha</taxon>
        <taxon>Hyaloscypha variabilis</taxon>
    </lineage>
</organism>
<feature type="region of interest" description="Disordered" evidence="1">
    <location>
        <begin position="210"/>
        <end position="238"/>
    </location>
</feature>
<evidence type="ECO:0000313" key="3">
    <source>
        <dbReference type="Proteomes" id="UP000235786"/>
    </source>
</evidence>
<dbReference type="Proteomes" id="UP000235786">
    <property type="component" value="Unassembled WGS sequence"/>
</dbReference>
<feature type="compositionally biased region" description="Basic and acidic residues" evidence="1">
    <location>
        <begin position="88"/>
        <end position="106"/>
    </location>
</feature>
<feature type="region of interest" description="Disordered" evidence="1">
    <location>
        <begin position="351"/>
        <end position="373"/>
    </location>
</feature>
<feature type="compositionally biased region" description="Basic and acidic residues" evidence="1">
    <location>
        <begin position="290"/>
        <end position="304"/>
    </location>
</feature>
<dbReference type="GO" id="GO:0003735">
    <property type="term" value="F:structural constituent of ribosome"/>
    <property type="evidence" value="ECO:0007669"/>
    <property type="project" value="TreeGrafter"/>
</dbReference>
<evidence type="ECO:0008006" key="4">
    <source>
        <dbReference type="Google" id="ProtNLM"/>
    </source>
</evidence>
<dbReference type="Pfam" id="PF12298">
    <property type="entry name" value="Bot1p"/>
    <property type="match status" value="1"/>
</dbReference>
<dbReference type="OrthoDB" id="10052321at2759"/>